<evidence type="ECO:0000313" key="8">
    <source>
        <dbReference type="EMBL" id="ETV72211.1"/>
    </source>
</evidence>
<dbReference type="GO" id="GO:0045503">
    <property type="term" value="F:dynein light chain binding"/>
    <property type="evidence" value="ECO:0007669"/>
    <property type="project" value="TreeGrafter"/>
</dbReference>
<dbReference type="InterPro" id="IPR015943">
    <property type="entry name" value="WD40/YVTN_repeat-like_dom_sf"/>
</dbReference>
<evidence type="ECO:0000256" key="5">
    <source>
        <dbReference type="PROSITE-ProRule" id="PRU00221"/>
    </source>
</evidence>
<evidence type="ECO:0000256" key="4">
    <source>
        <dbReference type="ARBA" id="ARBA00022737"/>
    </source>
</evidence>
<dbReference type="GO" id="GO:0010970">
    <property type="term" value="P:transport along microtubule"/>
    <property type="evidence" value="ECO:0007669"/>
    <property type="project" value="TreeGrafter"/>
</dbReference>
<evidence type="ECO:0000256" key="6">
    <source>
        <dbReference type="SAM" id="Coils"/>
    </source>
</evidence>
<dbReference type="Pfam" id="PF00400">
    <property type="entry name" value="WD40"/>
    <property type="match status" value="2"/>
</dbReference>
<comment type="subcellular location">
    <subcellularLocation>
        <location evidence="1">Cytoplasm</location>
    </subcellularLocation>
</comment>
<dbReference type="InterPro" id="IPR001680">
    <property type="entry name" value="WD40_rpt"/>
</dbReference>
<dbReference type="EMBL" id="KI913155">
    <property type="protein sequence ID" value="ETV72211.1"/>
    <property type="molecule type" value="Genomic_DNA"/>
</dbReference>
<dbReference type="InterPro" id="IPR050687">
    <property type="entry name" value="Dynein_IC"/>
</dbReference>
<dbReference type="GO" id="GO:0005868">
    <property type="term" value="C:cytoplasmic dynein complex"/>
    <property type="evidence" value="ECO:0007669"/>
    <property type="project" value="TreeGrafter"/>
</dbReference>
<evidence type="ECO:0000256" key="3">
    <source>
        <dbReference type="ARBA" id="ARBA00022574"/>
    </source>
</evidence>
<keyword evidence="2" id="KW-0963">Cytoplasm</keyword>
<gene>
    <name evidence="8" type="ORF">H257_12686</name>
</gene>
<dbReference type="InterPro" id="IPR036322">
    <property type="entry name" value="WD40_repeat_dom_sf"/>
</dbReference>
<keyword evidence="3 5" id="KW-0853">WD repeat</keyword>
<dbReference type="InterPro" id="IPR019775">
    <property type="entry name" value="WD40_repeat_CS"/>
</dbReference>
<dbReference type="PANTHER" id="PTHR12442:SF22">
    <property type="entry name" value="CYTOPLASMIC DYNEIN 1 INTERMEDIATE CHAIN-RELATED"/>
    <property type="match status" value="1"/>
</dbReference>
<accession>W4FYZ5</accession>
<feature type="region of interest" description="Disordered" evidence="7">
    <location>
        <begin position="116"/>
        <end position="171"/>
    </location>
</feature>
<feature type="compositionally biased region" description="Polar residues" evidence="7">
    <location>
        <begin position="148"/>
        <end position="166"/>
    </location>
</feature>
<dbReference type="PANTHER" id="PTHR12442">
    <property type="entry name" value="DYNEIN INTERMEDIATE CHAIN"/>
    <property type="match status" value="1"/>
</dbReference>
<dbReference type="Gene3D" id="2.130.10.10">
    <property type="entry name" value="YVTN repeat-like/Quinoprotein amine dehydrogenase"/>
    <property type="match status" value="2"/>
</dbReference>
<dbReference type="GeneID" id="20814682"/>
<keyword evidence="6" id="KW-0175">Coiled coil</keyword>
<dbReference type="SUPFAM" id="SSF50978">
    <property type="entry name" value="WD40 repeat-like"/>
    <property type="match status" value="1"/>
</dbReference>
<dbReference type="PROSITE" id="PS50082">
    <property type="entry name" value="WD_REPEATS_2"/>
    <property type="match status" value="1"/>
</dbReference>
<dbReference type="AlphaFoldDB" id="W4FYZ5"/>
<evidence type="ECO:0000256" key="2">
    <source>
        <dbReference type="ARBA" id="ARBA00022490"/>
    </source>
</evidence>
<sequence>MDAREVTRAKHAAELEAKKRKLEEIRRRKANVKEAGVDAATISATSVAAAPFQDFLQTILDEQKQKDLDVTMTNESSATTVIPGLSFAEKMAKLSTVVQVGPLDILPIQVETYDKATSMDPDDFPPLSPRHLSVQDDSISHEPEPANSPVQATSAGTSPRKFTSDLSAPPPVRLTKEEREQLLLSADLDAFLGKSGRVMERALIQASSFDVMKDYSVDGADADDDGGAAASSQALKLAHVYRDAKWTKGRAVTDIDVSPFYHELSLVAYNARGYLEDDDDQASWDVMHEDGGDAEGVVLLWSSNLPSHPEYKFTCHSQVMSACFSPFDRNLLVGGTYSGQVVLWDTRAKHTPVQKTTLSATGGHTHPIYSMSVVGTKSSSSLVSASTDGRMCVWNMNQLHTPMDVLDLRVAGPSSNGIAATSAATSAAGRRMAVPVTAMAFQRPSQNPTNAFAIGTESGDLWGAQLDELHPSSESKAREVLVSALPGLSSSHFGPVTSMQYHPLVPHHQDVLLLTSSVDWSCRLWSQKGGDKPIMSFEPANDYVYDIRWSPVHPGLFCTADGSGKASVWNISNDSEVPVAEVQVSTERALNKVRWTADGKRLLVGDSAGDTHVYDVPSEVCRMASWRKGMDGRSCGYRFRNHGQTRWRGWKAS</sequence>
<organism evidence="8">
    <name type="scientific">Aphanomyces astaci</name>
    <name type="common">Crayfish plague agent</name>
    <dbReference type="NCBI Taxonomy" id="112090"/>
    <lineage>
        <taxon>Eukaryota</taxon>
        <taxon>Sar</taxon>
        <taxon>Stramenopiles</taxon>
        <taxon>Oomycota</taxon>
        <taxon>Saprolegniomycetes</taxon>
        <taxon>Saprolegniales</taxon>
        <taxon>Verrucalvaceae</taxon>
        <taxon>Aphanomyces</taxon>
    </lineage>
</organism>
<name>W4FYZ5_APHAT</name>
<dbReference type="GO" id="GO:0005737">
    <property type="term" value="C:cytoplasm"/>
    <property type="evidence" value="ECO:0007669"/>
    <property type="project" value="UniProtKB-SubCell"/>
</dbReference>
<keyword evidence="4" id="KW-0677">Repeat</keyword>
<dbReference type="VEuPathDB" id="FungiDB:H257_12686"/>
<protein>
    <submittedName>
        <fullName evidence="8">Uncharacterized protein</fullName>
    </submittedName>
</protein>
<dbReference type="OrthoDB" id="4189at2759"/>
<feature type="repeat" description="WD" evidence="5">
    <location>
        <begin position="361"/>
        <end position="397"/>
    </location>
</feature>
<dbReference type="SMART" id="SM00320">
    <property type="entry name" value="WD40"/>
    <property type="match status" value="5"/>
</dbReference>
<reference evidence="8" key="1">
    <citation type="submission" date="2013-12" db="EMBL/GenBank/DDBJ databases">
        <title>The Genome Sequence of Aphanomyces astaci APO3.</title>
        <authorList>
            <consortium name="The Broad Institute Genomics Platform"/>
            <person name="Russ C."/>
            <person name="Tyler B."/>
            <person name="van West P."/>
            <person name="Dieguez-Uribeondo J."/>
            <person name="Young S.K."/>
            <person name="Zeng Q."/>
            <person name="Gargeya S."/>
            <person name="Fitzgerald M."/>
            <person name="Abouelleil A."/>
            <person name="Alvarado L."/>
            <person name="Chapman S.B."/>
            <person name="Gainer-Dewar J."/>
            <person name="Goldberg J."/>
            <person name="Griggs A."/>
            <person name="Gujja S."/>
            <person name="Hansen M."/>
            <person name="Howarth C."/>
            <person name="Imamovic A."/>
            <person name="Ireland A."/>
            <person name="Larimer J."/>
            <person name="McCowan C."/>
            <person name="Murphy C."/>
            <person name="Pearson M."/>
            <person name="Poon T.W."/>
            <person name="Priest M."/>
            <person name="Roberts A."/>
            <person name="Saif S."/>
            <person name="Shea T."/>
            <person name="Sykes S."/>
            <person name="Wortman J."/>
            <person name="Nusbaum C."/>
            <person name="Birren B."/>
        </authorList>
    </citation>
    <scope>NUCLEOTIDE SEQUENCE [LARGE SCALE GENOMIC DNA]</scope>
    <source>
        <strain evidence="8">APO3</strain>
    </source>
</reference>
<dbReference type="GO" id="GO:0045504">
    <property type="term" value="F:dynein heavy chain binding"/>
    <property type="evidence" value="ECO:0007669"/>
    <property type="project" value="TreeGrafter"/>
</dbReference>
<proteinExistence type="predicted"/>
<evidence type="ECO:0000256" key="1">
    <source>
        <dbReference type="ARBA" id="ARBA00004496"/>
    </source>
</evidence>
<dbReference type="RefSeq" id="XP_009838282.1">
    <property type="nucleotide sequence ID" value="XM_009839980.1"/>
</dbReference>
<feature type="coiled-coil region" evidence="6">
    <location>
        <begin position="8"/>
        <end position="35"/>
    </location>
</feature>
<dbReference type="PROSITE" id="PS00678">
    <property type="entry name" value="WD_REPEATS_1"/>
    <property type="match status" value="1"/>
</dbReference>
<dbReference type="STRING" id="112090.W4FYZ5"/>
<evidence type="ECO:0000256" key="7">
    <source>
        <dbReference type="SAM" id="MobiDB-lite"/>
    </source>
</evidence>